<evidence type="ECO:0000313" key="2">
    <source>
        <dbReference type="Proteomes" id="UP001056120"/>
    </source>
</evidence>
<accession>A0ACB9I8Y6</accession>
<keyword evidence="2" id="KW-1185">Reference proteome</keyword>
<proteinExistence type="predicted"/>
<comment type="caution">
    <text evidence="1">The sequence shown here is derived from an EMBL/GenBank/DDBJ whole genome shotgun (WGS) entry which is preliminary data.</text>
</comment>
<gene>
    <name evidence="1" type="ORF">L1987_26436</name>
</gene>
<name>A0ACB9I8Y6_9ASTR</name>
<evidence type="ECO:0000313" key="1">
    <source>
        <dbReference type="EMBL" id="KAI3804698.1"/>
    </source>
</evidence>
<dbReference type="EMBL" id="CM042026">
    <property type="protein sequence ID" value="KAI3804698.1"/>
    <property type="molecule type" value="Genomic_DNA"/>
</dbReference>
<sequence>MMSEGQEEGRSSGFSELKGYCIQLLQLIRNPNNKGSTDAISHLFHFITRSSPHDLQPFFDYTLFPLLLLLEAAVNCRSPPKEQIKENPPKISDAVAEGVIQCLEELLMKCHVGSVDQMVVILKNLTNAALLSPSEASEEFREGIIRCFKALINGLCSCADTSCTCNQINGPPMLLDNQYSKSFLIVSRIHELKREECLIAFLRSPYAAVTVGHWLSLLLKAADVEAASGHTGSSRLRVEAFMTLRVLVAKVGIADQLAFFLPGVVSQIGKVINVSKTMISGAAGSMEALDQALRGLTEFLMIVFQDEANLSSLDDNEINLNIEKSPLSFLEELRRLPGKKQDEVEILATKLIQKSSQSEVKKSLHVDRTRDWIATASSHVNKILSAVFPHLCVHPAKRVRRGTMAAIQGLLSTCSRTLKGSRLMLLECLCALVFDDDDEVSEAAQMFLESLLSSGNHHIERDFADIFNRLFKKLPEVVVGGEQSIAHSQKLLVLVYYSGPQLVRDHLLHSPVAAAQFFDTLTLCLSQNSVFPGSLDKLLLEKPSTVGYLRSITEMKATTFFENEKRPSVESNAYENPNSFKIQNEYDLPRMPPWFSSSNQKLYNALAGIIRLVSLSLIAGAQSDGNLSIIKDIPLSYMRKLIGEIRNKEYTKESWQSWYNRTNSGKLVRQASTSACMLNEMIFGLSDQAIDNLKTRFHDKKSMWHVSLNKDIRIQLIDCLGSILHEYLSPEVWNLPLEQSNVGSGDVTLHFFHDNAMLHQVMIDGICVFNLCLKSDFVSSGFLHSSLYVLLENLICSNFQVRHASDAVLHVIAATSGYPTVGHLVLANSDYVIDSVCRQLRYLDLNPHVPSVLAAILSYIGVAHKILPLMEEPMRSISQELEILGRHQHPELTISFLRAVAEIAKASKLEACSLPSQAELYHKQVKSELASSENGVLSSPEESGEHLTDFNKHKEQLEAIYFKLKESKSYRRTVGSLSNSCITAATPLLSSLKQTSCLVALDIIQDGIIALAEVEESYKHETKTRDILTQAFQSYSFHELADTLDAENDGTEENRLLPAMNKIWPFLIACIRNKNPLTTRRCAGVISRAVQICGGDFFSRRFHTDGPLLWDLLSTSPFHKKPMNLKERRVLQLPYRTSLTSSEDPRAEISDLKVQAAVLEMIAEISGNKNSASAFESVVKKVSGVVVGIACSGVGGLRDASLNALRGLSTVDSDLIWLLLADVYYSKKRENISPPPVADLPQVDQLLPPPSSSKSYLYVQYGGQSFGFDIDFSAVEYVFKKLYD</sequence>
<dbReference type="Proteomes" id="UP001056120">
    <property type="component" value="Linkage Group LG09"/>
</dbReference>
<reference evidence="2" key="1">
    <citation type="journal article" date="2022" name="Mol. Ecol. Resour.">
        <title>The genomes of chicory, endive, great burdock and yacon provide insights into Asteraceae palaeo-polyploidization history and plant inulin production.</title>
        <authorList>
            <person name="Fan W."/>
            <person name="Wang S."/>
            <person name="Wang H."/>
            <person name="Wang A."/>
            <person name="Jiang F."/>
            <person name="Liu H."/>
            <person name="Zhao H."/>
            <person name="Xu D."/>
            <person name="Zhang Y."/>
        </authorList>
    </citation>
    <scope>NUCLEOTIDE SEQUENCE [LARGE SCALE GENOMIC DNA]</scope>
    <source>
        <strain evidence="2">cv. Yunnan</strain>
    </source>
</reference>
<protein>
    <submittedName>
        <fullName evidence="1">Uncharacterized protein</fullName>
    </submittedName>
</protein>
<organism evidence="1 2">
    <name type="scientific">Smallanthus sonchifolius</name>
    <dbReference type="NCBI Taxonomy" id="185202"/>
    <lineage>
        <taxon>Eukaryota</taxon>
        <taxon>Viridiplantae</taxon>
        <taxon>Streptophyta</taxon>
        <taxon>Embryophyta</taxon>
        <taxon>Tracheophyta</taxon>
        <taxon>Spermatophyta</taxon>
        <taxon>Magnoliopsida</taxon>
        <taxon>eudicotyledons</taxon>
        <taxon>Gunneridae</taxon>
        <taxon>Pentapetalae</taxon>
        <taxon>asterids</taxon>
        <taxon>campanulids</taxon>
        <taxon>Asterales</taxon>
        <taxon>Asteraceae</taxon>
        <taxon>Asteroideae</taxon>
        <taxon>Heliantheae alliance</taxon>
        <taxon>Millerieae</taxon>
        <taxon>Smallanthus</taxon>
    </lineage>
</organism>
<reference evidence="1 2" key="2">
    <citation type="journal article" date="2022" name="Mol. Ecol. Resour.">
        <title>The genomes of chicory, endive, great burdock and yacon provide insights into Asteraceae paleo-polyploidization history and plant inulin production.</title>
        <authorList>
            <person name="Fan W."/>
            <person name="Wang S."/>
            <person name="Wang H."/>
            <person name="Wang A."/>
            <person name="Jiang F."/>
            <person name="Liu H."/>
            <person name="Zhao H."/>
            <person name="Xu D."/>
            <person name="Zhang Y."/>
        </authorList>
    </citation>
    <scope>NUCLEOTIDE SEQUENCE [LARGE SCALE GENOMIC DNA]</scope>
    <source>
        <strain evidence="2">cv. Yunnan</strain>
        <tissue evidence="1">Leaves</tissue>
    </source>
</reference>